<accession>A0A1X2IFB1</accession>
<feature type="transmembrane region" description="Helical" evidence="1">
    <location>
        <begin position="35"/>
        <end position="58"/>
    </location>
</feature>
<dbReference type="Proteomes" id="UP000193560">
    <property type="component" value="Unassembled WGS sequence"/>
</dbReference>
<name>A0A1X2IFB1_9FUNG</name>
<reference evidence="2 3" key="1">
    <citation type="submission" date="2016-07" db="EMBL/GenBank/DDBJ databases">
        <title>Pervasive Adenine N6-methylation of Active Genes in Fungi.</title>
        <authorList>
            <consortium name="DOE Joint Genome Institute"/>
            <person name="Mondo S.J."/>
            <person name="Dannebaum R.O."/>
            <person name="Kuo R.C."/>
            <person name="Labutti K."/>
            <person name="Haridas S."/>
            <person name="Kuo A."/>
            <person name="Salamov A."/>
            <person name="Ahrendt S.R."/>
            <person name="Lipzen A."/>
            <person name="Sullivan W."/>
            <person name="Andreopoulos W.B."/>
            <person name="Clum A."/>
            <person name="Lindquist E."/>
            <person name="Daum C."/>
            <person name="Ramamoorthy G.K."/>
            <person name="Gryganskyi A."/>
            <person name="Culley D."/>
            <person name="Magnuson J.K."/>
            <person name="James T.Y."/>
            <person name="O'Malley M.A."/>
            <person name="Stajich J.E."/>
            <person name="Spatafora J.W."/>
            <person name="Visel A."/>
            <person name="Grigoriev I.V."/>
        </authorList>
    </citation>
    <scope>NUCLEOTIDE SEQUENCE [LARGE SCALE GENOMIC DNA]</scope>
    <source>
        <strain evidence="2 3">NRRL 1336</strain>
    </source>
</reference>
<feature type="transmembrane region" description="Helical" evidence="1">
    <location>
        <begin position="79"/>
        <end position="97"/>
    </location>
</feature>
<comment type="caution">
    <text evidence="2">The sequence shown here is derived from an EMBL/GenBank/DDBJ whole genome shotgun (WGS) entry which is preliminary data.</text>
</comment>
<feature type="transmembrane region" description="Helical" evidence="1">
    <location>
        <begin position="12"/>
        <end position="29"/>
    </location>
</feature>
<protein>
    <submittedName>
        <fullName evidence="2">Uncharacterized protein</fullName>
    </submittedName>
</protein>
<proteinExistence type="predicted"/>
<keyword evidence="1" id="KW-0812">Transmembrane</keyword>
<keyword evidence="1" id="KW-0472">Membrane</keyword>
<keyword evidence="1" id="KW-1133">Transmembrane helix</keyword>
<evidence type="ECO:0000313" key="2">
    <source>
        <dbReference type="EMBL" id="ORZ15395.1"/>
    </source>
</evidence>
<gene>
    <name evidence="2" type="ORF">BCR42DRAFT_416972</name>
</gene>
<keyword evidence="3" id="KW-1185">Reference proteome</keyword>
<dbReference type="AlphaFoldDB" id="A0A1X2IFB1"/>
<evidence type="ECO:0000313" key="3">
    <source>
        <dbReference type="Proteomes" id="UP000193560"/>
    </source>
</evidence>
<organism evidence="2 3">
    <name type="scientific">Absidia repens</name>
    <dbReference type="NCBI Taxonomy" id="90262"/>
    <lineage>
        <taxon>Eukaryota</taxon>
        <taxon>Fungi</taxon>
        <taxon>Fungi incertae sedis</taxon>
        <taxon>Mucoromycota</taxon>
        <taxon>Mucoromycotina</taxon>
        <taxon>Mucoromycetes</taxon>
        <taxon>Mucorales</taxon>
        <taxon>Cunninghamellaceae</taxon>
        <taxon>Absidia</taxon>
    </lineage>
</organism>
<dbReference type="EMBL" id="MCGE01000013">
    <property type="protein sequence ID" value="ORZ15395.1"/>
    <property type="molecule type" value="Genomic_DNA"/>
</dbReference>
<sequence>MGPAPFLQSAMIPLNILVGLMVPLPIFFFDCYNEYILWVVTVAHSQYSLMQFSSSILCRLSLCLRRLLGNPLTMDPVPFLHTAMTPLNVLVGLMVLLPC</sequence>
<evidence type="ECO:0000256" key="1">
    <source>
        <dbReference type="SAM" id="Phobius"/>
    </source>
</evidence>